<reference evidence="1 2" key="1">
    <citation type="submission" date="2021-06" db="EMBL/GenBank/DDBJ databases">
        <authorList>
            <person name="Palmer J.M."/>
        </authorList>
    </citation>
    <scope>NUCLEOTIDE SEQUENCE [LARGE SCALE GENOMIC DNA]</scope>
    <source>
        <strain evidence="1 2">XC_2019</strain>
        <tissue evidence="1">Muscle</tissue>
    </source>
</reference>
<keyword evidence="2" id="KW-1185">Reference proteome</keyword>
<protein>
    <submittedName>
        <fullName evidence="1">Uncharacterized protein</fullName>
    </submittedName>
</protein>
<accession>A0ABV0R2I5</accession>
<name>A0ABV0R2I5_9TELE</name>
<dbReference type="EMBL" id="JAHRIN010033649">
    <property type="protein sequence ID" value="MEQ2202324.1"/>
    <property type="molecule type" value="Genomic_DNA"/>
</dbReference>
<gene>
    <name evidence="1" type="ORF">XENOCAPTIV_018973</name>
</gene>
<sequence length="101" mass="10647">MPGSPVLLAVPCEGGWLVLVLSELDSSFYTLAKAKGIGSQHNRKPRVITVGLRQSRQVIAYPGNTAGPSRLPVSISLSKESTDPGSFTPCWAAGPVSYSCM</sequence>
<evidence type="ECO:0000313" key="2">
    <source>
        <dbReference type="Proteomes" id="UP001434883"/>
    </source>
</evidence>
<proteinExistence type="predicted"/>
<evidence type="ECO:0000313" key="1">
    <source>
        <dbReference type="EMBL" id="MEQ2202324.1"/>
    </source>
</evidence>
<comment type="caution">
    <text evidence="1">The sequence shown here is derived from an EMBL/GenBank/DDBJ whole genome shotgun (WGS) entry which is preliminary data.</text>
</comment>
<organism evidence="1 2">
    <name type="scientific">Xenoophorus captivus</name>
    <dbReference type="NCBI Taxonomy" id="1517983"/>
    <lineage>
        <taxon>Eukaryota</taxon>
        <taxon>Metazoa</taxon>
        <taxon>Chordata</taxon>
        <taxon>Craniata</taxon>
        <taxon>Vertebrata</taxon>
        <taxon>Euteleostomi</taxon>
        <taxon>Actinopterygii</taxon>
        <taxon>Neopterygii</taxon>
        <taxon>Teleostei</taxon>
        <taxon>Neoteleostei</taxon>
        <taxon>Acanthomorphata</taxon>
        <taxon>Ovalentaria</taxon>
        <taxon>Atherinomorphae</taxon>
        <taxon>Cyprinodontiformes</taxon>
        <taxon>Goodeidae</taxon>
        <taxon>Xenoophorus</taxon>
    </lineage>
</organism>
<dbReference type="Proteomes" id="UP001434883">
    <property type="component" value="Unassembled WGS sequence"/>
</dbReference>